<evidence type="ECO:0000313" key="1">
    <source>
        <dbReference type="EMBL" id="VDO02932.1"/>
    </source>
</evidence>
<reference evidence="3" key="1">
    <citation type="submission" date="2017-02" db="UniProtKB">
        <authorList>
            <consortium name="WormBaseParasite"/>
        </authorList>
    </citation>
    <scope>IDENTIFICATION</scope>
</reference>
<protein>
    <submittedName>
        <fullName evidence="1 3">Uncharacterized protein</fullName>
    </submittedName>
</protein>
<evidence type="ECO:0000313" key="3">
    <source>
        <dbReference type="WBParaSite" id="HNAJ_0000707601-mRNA-1"/>
    </source>
</evidence>
<name>A0A0R3TJ35_RODNA</name>
<reference evidence="1 2" key="2">
    <citation type="submission" date="2018-11" db="EMBL/GenBank/DDBJ databases">
        <authorList>
            <consortium name="Pathogen Informatics"/>
        </authorList>
    </citation>
    <scope>NUCLEOTIDE SEQUENCE [LARGE SCALE GENOMIC DNA]</scope>
</reference>
<sequence length="142" mass="16576">MNLQLPHFRYIYPPTISSEKQSWGIVWGIVPPSPDVYDDQSITVEQWEANFTFFIDNIRLTEMRKEALDHAEGKKLKLNETKTLYVGFRECSKGEKTLDLESLSIPLHLGLQINTTLTFRGFTTSCNFIEKDSKQWENRNCR</sequence>
<accession>A0A0R3TJ35</accession>
<evidence type="ECO:0000313" key="2">
    <source>
        <dbReference type="Proteomes" id="UP000278807"/>
    </source>
</evidence>
<dbReference type="AlphaFoldDB" id="A0A0R3TJ35"/>
<dbReference type="Proteomes" id="UP000278807">
    <property type="component" value="Unassembled WGS sequence"/>
</dbReference>
<organism evidence="3">
    <name type="scientific">Rodentolepis nana</name>
    <name type="common">Dwarf tapeworm</name>
    <name type="synonym">Hymenolepis nana</name>
    <dbReference type="NCBI Taxonomy" id="102285"/>
    <lineage>
        <taxon>Eukaryota</taxon>
        <taxon>Metazoa</taxon>
        <taxon>Spiralia</taxon>
        <taxon>Lophotrochozoa</taxon>
        <taxon>Platyhelminthes</taxon>
        <taxon>Cestoda</taxon>
        <taxon>Eucestoda</taxon>
        <taxon>Cyclophyllidea</taxon>
        <taxon>Hymenolepididae</taxon>
        <taxon>Rodentolepis</taxon>
    </lineage>
</organism>
<dbReference type="OrthoDB" id="10039908at2759"/>
<keyword evidence="2" id="KW-1185">Reference proteome</keyword>
<gene>
    <name evidence="1" type="ORF">HNAJ_LOCUS7072</name>
</gene>
<dbReference type="STRING" id="102285.A0A0R3TJ35"/>
<dbReference type="EMBL" id="UZAE01010212">
    <property type="protein sequence ID" value="VDO02932.1"/>
    <property type="molecule type" value="Genomic_DNA"/>
</dbReference>
<proteinExistence type="predicted"/>
<dbReference type="WBParaSite" id="HNAJ_0000707601-mRNA-1">
    <property type="protein sequence ID" value="HNAJ_0000707601-mRNA-1"/>
    <property type="gene ID" value="HNAJ_0000707601"/>
</dbReference>